<dbReference type="InterPro" id="IPR035919">
    <property type="entry name" value="EAL_sf"/>
</dbReference>
<evidence type="ECO:0000313" key="2">
    <source>
        <dbReference type="EMBL" id="AJP74771.1"/>
    </source>
</evidence>
<reference evidence="2 3" key="2">
    <citation type="submission" date="2015-02" db="EMBL/GenBank/DDBJ databases">
        <title>The complete genome of Sphingomonas hengshuiensis sp. WHSC-8 isolated from soil of Hengshui Lake.</title>
        <authorList>
            <person name="Wei S."/>
            <person name="Guo J."/>
            <person name="Su C."/>
            <person name="Wu R."/>
            <person name="Zhang Z."/>
            <person name="Liang K."/>
            <person name="Li H."/>
            <person name="Wang T."/>
            <person name="Liu H."/>
            <person name="Zhang C."/>
            <person name="Li Z."/>
            <person name="Wang Q."/>
            <person name="Meng J."/>
        </authorList>
    </citation>
    <scope>NUCLEOTIDE SEQUENCE [LARGE SCALE GENOMIC DNA]</scope>
    <source>
        <strain evidence="2 3">WHSC-8</strain>
    </source>
</reference>
<dbReference type="PROSITE" id="PS50883">
    <property type="entry name" value="EAL"/>
    <property type="match status" value="1"/>
</dbReference>
<organism evidence="2 3">
    <name type="scientific">Sphingomonas hengshuiensis</name>
    <dbReference type="NCBI Taxonomy" id="1609977"/>
    <lineage>
        <taxon>Bacteria</taxon>
        <taxon>Pseudomonadati</taxon>
        <taxon>Pseudomonadota</taxon>
        <taxon>Alphaproteobacteria</taxon>
        <taxon>Sphingomonadales</taxon>
        <taxon>Sphingomonadaceae</taxon>
        <taxon>Sphingomonas</taxon>
    </lineage>
</organism>
<name>A0A7U5BGE1_9SPHN</name>
<proteinExistence type="predicted"/>
<dbReference type="SUPFAM" id="SSF141868">
    <property type="entry name" value="EAL domain-like"/>
    <property type="match status" value="1"/>
</dbReference>
<feature type="domain" description="EAL" evidence="1">
    <location>
        <begin position="1"/>
        <end position="231"/>
    </location>
</feature>
<dbReference type="OrthoDB" id="1673646at2"/>
<dbReference type="CDD" id="cd01948">
    <property type="entry name" value="EAL"/>
    <property type="match status" value="1"/>
</dbReference>
<evidence type="ECO:0000259" key="1">
    <source>
        <dbReference type="PROSITE" id="PS50883"/>
    </source>
</evidence>
<accession>A0A7U5BGE1</accession>
<gene>
    <name evidence="2" type="ORF">TS85_23360</name>
</gene>
<dbReference type="SMART" id="SM00052">
    <property type="entry name" value="EAL"/>
    <property type="match status" value="1"/>
</dbReference>
<dbReference type="InterPro" id="IPR001633">
    <property type="entry name" value="EAL_dom"/>
</dbReference>
<dbReference type="Pfam" id="PF00563">
    <property type="entry name" value="EAL"/>
    <property type="match status" value="1"/>
</dbReference>
<dbReference type="Proteomes" id="UP000032300">
    <property type="component" value="Chromosome"/>
</dbReference>
<dbReference type="PANTHER" id="PTHR33121">
    <property type="entry name" value="CYCLIC DI-GMP PHOSPHODIESTERASE PDEF"/>
    <property type="match status" value="1"/>
</dbReference>
<protein>
    <submittedName>
        <fullName evidence="2">Diguanylate phosphodiesterase</fullName>
    </submittedName>
</protein>
<dbReference type="InterPro" id="IPR050706">
    <property type="entry name" value="Cyclic-di-GMP_PDE-like"/>
</dbReference>
<keyword evidence="3" id="KW-1185">Reference proteome</keyword>
<dbReference type="AlphaFoldDB" id="A0A7U5BGE1"/>
<dbReference type="Gene3D" id="3.20.20.450">
    <property type="entry name" value="EAL domain"/>
    <property type="match status" value="1"/>
</dbReference>
<dbReference type="GO" id="GO:0071111">
    <property type="term" value="F:cyclic-guanylate-specific phosphodiesterase activity"/>
    <property type="evidence" value="ECO:0007669"/>
    <property type="project" value="InterPro"/>
</dbReference>
<dbReference type="KEGG" id="sphi:TS85_23360"/>
<dbReference type="EMBL" id="CP010836">
    <property type="protein sequence ID" value="AJP74771.1"/>
    <property type="molecule type" value="Genomic_DNA"/>
</dbReference>
<reference evidence="2 3" key="1">
    <citation type="journal article" date="2015" name="Int. J. Syst. Evol. Microbiol.">
        <title>Sphingomonas hengshuiensis sp. nov., isolated from lake wetland.</title>
        <authorList>
            <person name="Wei S."/>
            <person name="Wang T."/>
            <person name="Liu H."/>
            <person name="Zhang C."/>
            <person name="Guo J."/>
            <person name="Wang Q."/>
            <person name="Liang K."/>
            <person name="Zhang Z."/>
        </authorList>
    </citation>
    <scope>NUCLEOTIDE SEQUENCE [LARGE SCALE GENOMIC DNA]</scope>
    <source>
        <strain evidence="2 3">WHSC-8</strain>
    </source>
</reference>
<dbReference type="PANTHER" id="PTHR33121:SF15">
    <property type="entry name" value="BLUE LIGHT- AND TEMPERATURE-REGULATED ANTIREPRESSOR BLUF"/>
    <property type="match status" value="1"/>
</dbReference>
<sequence length="231" mass="25647">MAFQPVVNTNTNRITAFEAVFNSADGQCVADYAAALPEEILPTFDLRCRIAAIEQAIAAGILDRDVRLAVKVMPAYIGDPEADAERMLRITRRLGFPNRRLVFEFSERDDLESVKMTALVKAYQNRGFIAAFDDFGAADNGLALLSHFTPDTIKLAPELVHRLCSSWSRRLVVEKVVQITQRNNIRLIAEGVETRSEYDRLRSLGVPLMQGDFIAAPQVGRLPSPMPIAQG</sequence>
<evidence type="ECO:0000313" key="3">
    <source>
        <dbReference type="Proteomes" id="UP000032300"/>
    </source>
</evidence>